<reference evidence="7" key="1">
    <citation type="submission" date="2021-01" db="EMBL/GenBank/DDBJ databases">
        <authorList>
            <person name="Kaushik A."/>
        </authorList>
    </citation>
    <scope>NUCLEOTIDE SEQUENCE</scope>
    <source>
        <strain evidence="7">AG4-RS23</strain>
    </source>
</reference>
<dbReference type="PANTHER" id="PTHR10698">
    <property type="entry name" value="V-TYPE PROTON ATPASE SUBUNIT H"/>
    <property type="match status" value="1"/>
</dbReference>
<dbReference type="InterPro" id="IPR011989">
    <property type="entry name" value="ARM-like"/>
</dbReference>
<dbReference type="SUPFAM" id="SSF48371">
    <property type="entry name" value="ARM repeat"/>
    <property type="match status" value="1"/>
</dbReference>
<keyword evidence="2 5" id="KW-0813">Transport</keyword>
<keyword evidence="3 5" id="KW-0375">Hydrogen ion transport</keyword>
<dbReference type="Pfam" id="PF11698">
    <property type="entry name" value="V-ATPase_H_C"/>
    <property type="match status" value="1"/>
</dbReference>
<protein>
    <recommendedName>
        <fullName evidence="5">V-type proton ATPase subunit H</fullName>
    </recommendedName>
</protein>
<evidence type="ECO:0000259" key="6">
    <source>
        <dbReference type="Pfam" id="PF11698"/>
    </source>
</evidence>
<dbReference type="AlphaFoldDB" id="A0A8H3CBM2"/>
<keyword evidence="4 5" id="KW-0406">Ion transport</keyword>
<organism evidence="7 8">
    <name type="scientific">Rhizoctonia solani</name>
    <dbReference type="NCBI Taxonomy" id="456999"/>
    <lineage>
        <taxon>Eukaryota</taxon>
        <taxon>Fungi</taxon>
        <taxon>Dikarya</taxon>
        <taxon>Basidiomycota</taxon>
        <taxon>Agaricomycotina</taxon>
        <taxon>Agaricomycetes</taxon>
        <taxon>Cantharellales</taxon>
        <taxon>Ceratobasidiaceae</taxon>
        <taxon>Rhizoctonia</taxon>
    </lineage>
</organism>
<dbReference type="InterPro" id="IPR016024">
    <property type="entry name" value="ARM-type_fold"/>
</dbReference>
<evidence type="ECO:0000256" key="1">
    <source>
        <dbReference type="ARBA" id="ARBA00008613"/>
    </source>
</evidence>
<dbReference type="PANTHER" id="PTHR10698:SF0">
    <property type="entry name" value="V-TYPE PROTON ATPASE SUBUNIT H"/>
    <property type="match status" value="1"/>
</dbReference>
<dbReference type="InterPro" id="IPR038497">
    <property type="entry name" value="ATPase_V1-cplx_hsu_C_sf"/>
</dbReference>
<sequence>MSIALVSSSFLEEQAARIRARSLSWESYQRAGQISTEDLSQLKKIDKQPPQKVNSILMGEGPQYALLLTSILKKLARTEPTQAVLVMIGDALADHEERVQLFHRISEQDPELPFSPLVKALDSDDEFVRLKSAQILTGLLATNTGTQPPEHILAPLLHKLSINTLSSSPNAQDVSLQCLAALLSLRSARSLAWRNQGREVVKGLVKILKGPPVPAPQTAYLAGYAVWLLSFDQEVVEGINSEFDVIPVLVGIAQGAGKEKVIRVIIATFKNLASKAPSANLPSMLVAKLLPFCKNLATRKWTDEEILEDVTFLRDLLQQNFESLTTYDEYTSELASGHLSWSPVHESEAFWKENAARLDEKEFAQLKRLVELLKTSEDKTVLAVAAHDLGQYVKHHDRGKKAVNELGGKARVMELMSHSDSDVRYRALISVQRLVSTPWVVA</sequence>
<evidence type="ECO:0000256" key="3">
    <source>
        <dbReference type="ARBA" id="ARBA00022781"/>
    </source>
</evidence>
<evidence type="ECO:0000313" key="8">
    <source>
        <dbReference type="Proteomes" id="UP000663861"/>
    </source>
</evidence>
<feature type="domain" description="ATPase V1 complex subunit H C-terminal" evidence="6">
    <location>
        <begin position="324"/>
        <end position="439"/>
    </location>
</feature>
<evidence type="ECO:0000256" key="2">
    <source>
        <dbReference type="ARBA" id="ARBA00022448"/>
    </source>
</evidence>
<evidence type="ECO:0000256" key="4">
    <source>
        <dbReference type="ARBA" id="ARBA00023065"/>
    </source>
</evidence>
<comment type="function">
    <text evidence="5">Subunit of the V1 complex of vacuolar(H+)-ATPase (V-ATPase), a multisubunit enzyme composed of a peripheral complex (V1) that hydrolyzes ATP and a membrane integral complex (V0) that translocates protons. V-ATPase is responsible for acidifying and maintaining the pH of intracellular compartments.</text>
</comment>
<dbReference type="Pfam" id="PF03224">
    <property type="entry name" value="V-ATPase_H_N"/>
    <property type="match status" value="1"/>
</dbReference>
<comment type="subunit">
    <text evidence="5">V-ATPase is a heteromultimeric enzyme made up of two complexes: the ATP-hydrolytic V1 complex and the proton translocation V0 complex.</text>
</comment>
<dbReference type="Gene3D" id="1.25.10.10">
    <property type="entry name" value="Leucine-rich Repeat Variant"/>
    <property type="match status" value="1"/>
</dbReference>
<dbReference type="Proteomes" id="UP000663861">
    <property type="component" value="Unassembled WGS sequence"/>
</dbReference>
<comment type="caution">
    <text evidence="7">The sequence shown here is derived from an EMBL/GenBank/DDBJ whole genome shotgun (WGS) entry which is preliminary data.</text>
</comment>
<dbReference type="GO" id="GO:0000329">
    <property type="term" value="C:fungal-type vacuole membrane"/>
    <property type="evidence" value="ECO:0007669"/>
    <property type="project" value="TreeGrafter"/>
</dbReference>
<evidence type="ECO:0000313" key="7">
    <source>
        <dbReference type="EMBL" id="CAE6475862.1"/>
    </source>
</evidence>
<dbReference type="GO" id="GO:0046961">
    <property type="term" value="F:proton-transporting ATPase activity, rotational mechanism"/>
    <property type="evidence" value="ECO:0007669"/>
    <property type="project" value="UniProtKB-UniRule"/>
</dbReference>
<evidence type="ECO:0000256" key="5">
    <source>
        <dbReference type="PIRNR" id="PIRNR032184"/>
    </source>
</evidence>
<dbReference type="Gene3D" id="1.25.40.150">
    <property type="entry name" value="V-type ATPase, subunit H, C-terminal domain"/>
    <property type="match status" value="1"/>
</dbReference>
<dbReference type="InterPro" id="IPR004908">
    <property type="entry name" value="ATPase_V1-cplx_hsu"/>
</dbReference>
<accession>A0A8H3CBM2</accession>
<gene>
    <name evidence="7" type="ORF">RDB_LOCUS90377</name>
</gene>
<dbReference type="PIRSF" id="PIRSF032184">
    <property type="entry name" value="ATPase_V1_H"/>
    <property type="match status" value="1"/>
</dbReference>
<dbReference type="EMBL" id="CAJMWY010001819">
    <property type="protein sequence ID" value="CAE6475862.1"/>
    <property type="molecule type" value="Genomic_DNA"/>
</dbReference>
<name>A0A8H3CBM2_9AGAM</name>
<comment type="similarity">
    <text evidence="1 5">Belongs to the V-ATPase H subunit family.</text>
</comment>
<proteinExistence type="inferred from homology"/>
<dbReference type="InterPro" id="IPR011987">
    <property type="entry name" value="ATPase_V1-cplx_hsu_C"/>
</dbReference>
<dbReference type="GO" id="GO:0000221">
    <property type="term" value="C:vacuolar proton-transporting V-type ATPase, V1 domain"/>
    <property type="evidence" value="ECO:0007669"/>
    <property type="project" value="UniProtKB-UniRule"/>
</dbReference>